<sequence>MVRVLRASNSYVIADEGGWLPGCFVSEAGARRAGEALSCQQLRAIQDRKNAEAGGVGGVIEDADVDEALERQSPAPAAARRG</sequence>
<reference evidence="1 2" key="1">
    <citation type="submission" date="2011-09" db="EMBL/GenBank/DDBJ databases">
        <title>The draft genome of Methylobacterium extorquens DSM 13060.</title>
        <authorList>
            <consortium name="US DOE Joint Genome Institute (JGI-PGF)"/>
            <person name="Lucas S."/>
            <person name="Han J."/>
            <person name="Lapidus A."/>
            <person name="Cheng J.-F."/>
            <person name="Goodwin L."/>
            <person name="Pitluck S."/>
            <person name="Peters L."/>
            <person name="Land M.L."/>
            <person name="Hauser L."/>
            <person name="Koskimaki J."/>
            <person name="Halonen O."/>
            <person name="Pirttila A."/>
            <person name="Frank C."/>
            <person name="Woyke T.J."/>
        </authorList>
    </citation>
    <scope>NUCLEOTIDE SEQUENCE [LARGE SCALE GENOMIC DNA]</scope>
    <source>
        <strain evidence="1 2">DSM 13060</strain>
    </source>
</reference>
<dbReference type="AlphaFoldDB" id="H1KC35"/>
<proteinExistence type="predicted"/>
<comment type="caution">
    <text evidence="1">The sequence shown here is derived from an EMBL/GenBank/DDBJ whole genome shotgun (WGS) entry which is preliminary data.</text>
</comment>
<organism evidence="1 2">
    <name type="scientific">Methylorubrum extorquens DSM 13060</name>
    <dbReference type="NCBI Taxonomy" id="882800"/>
    <lineage>
        <taxon>Bacteria</taxon>
        <taxon>Pseudomonadati</taxon>
        <taxon>Pseudomonadota</taxon>
        <taxon>Alphaproteobacteria</taxon>
        <taxon>Hyphomicrobiales</taxon>
        <taxon>Methylobacteriaceae</taxon>
        <taxon>Methylorubrum</taxon>
    </lineage>
</organism>
<accession>H1KC35</accession>
<dbReference type="Proteomes" id="UP000004382">
    <property type="component" value="Unassembled WGS sequence"/>
</dbReference>
<dbReference type="EMBL" id="AGJK01000003">
    <property type="protein sequence ID" value="EHP94852.1"/>
    <property type="molecule type" value="Genomic_DNA"/>
</dbReference>
<name>H1KC35_METEX</name>
<dbReference type="RefSeq" id="WP_003596272.1">
    <property type="nucleotide sequence ID" value="NZ_AGJK01000003.1"/>
</dbReference>
<protein>
    <submittedName>
        <fullName evidence="1">Uncharacterized protein</fullName>
    </submittedName>
</protein>
<evidence type="ECO:0000313" key="2">
    <source>
        <dbReference type="Proteomes" id="UP000004382"/>
    </source>
</evidence>
<gene>
    <name evidence="1" type="ORF">MetexDRAFT_0197</name>
</gene>
<evidence type="ECO:0000313" key="1">
    <source>
        <dbReference type="EMBL" id="EHP94852.1"/>
    </source>
</evidence>